<reference evidence="3 4" key="1">
    <citation type="submission" date="2016-07" db="EMBL/GenBank/DDBJ databases">
        <title>Pervasive Adenine N6-methylation of Active Genes in Fungi.</title>
        <authorList>
            <consortium name="DOE Joint Genome Institute"/>
            <person name="Mondo S.J."/>
            <person name="Dannebaum R.O."/>
            <person name="Kuo R.C."/>
            <person name="Labutti K."/>
            <person name="Haridas S."/>
            <person name="Kuo A."/>
            <person name="Salamov A."/>
            <person name="Ahrendt S.R."/>
            <person name="Lipzen A."/>
            <person name="Sullivan W."/>
            <person name="Andreopoulos W.B."/>
            <person name="Clum A."/>
            <person name="Lindquist E."/>
            <person name="Daum C."/>
            <person name="Ramamoorthy G.K."/>
            <person name="Gryganskyi A."/>
            <person name="Culley D."/>
            <person name="Magnuson J.K."/>
            <person name="James T.Y."/>
            <person name="O'Malley M.A."/>
            <person name="Stajich J.E."/>
            <person name="Spatafora J.W."/>
            <person name="Visel A."/>
            <person name="Grigoriev I.V."/>
        </authorList>
    </citation>
    <scope>NUCLEOTIDE SEQUENCE [LARGE SCALE GENOMIC DNA]</scope>
    <source>
        <strain evidence="3 4">NRRL 2496</strain>
    </source>
</reference>
<dbReference type="InParanoid" id="A0A1X2H012"/>
<keyword evidence="2" id="KW-0472">Membrane</keyword>
<feature type="transmembrane region" description="Helical" evidence="2">
    <location>
        <begin position="139"/>
        <end position="158"/>
    </location>
</feature>
<evidence type="ECO:0000256" key="1">
    <source>
        <dbReference type="SAM" id="MobiDB-lite"/>
    </source>
</evidence>
<feature type="compositionally biased region" description="Low complexity" evidence="1">
    <location>
        <begin position="36"/>
        <end position="50"/>
    </location>
</feature>
<evidence type="ECO:0000256" key="2">
    <source>
        <dbReference type="SAM" id="Phobius"/>
    </source>
</evidence>
<comment type="caution">
    <text evidence="3">The sequence shown here is derived from an EMBL/GenBank/DDBJ whole genome shotgun (WGS) entry which is preliminary data.</text>
</comment>
<evidence type="ECO:0000313" key="4">
    <source>
        <dbReference type="Proteomes" id="UP000242180"/>
    </source>
</evidence>
<dbReference type="PANTHER" id="PTHR34078:SF3">
    <property type="entry name" value="TRANSMEMBRANE PROTEIN"/>
    <property type="match status" value="1"/>
</dbReference>
<name>A0A1X2H012_SYNRA</name>
<gene>
    <name evidence="3" type="ORF">BCR43DRAFT_499919</name>
</gene>
<dbReference type="OMA" id="SYEYSAN"/>
<organism evidence="3 4">
    <name type="scientific">Syncephalastrum racemosum</name>
    <name type="common">Filamentous fungus</name>
    <dbReference type="NCBI Taxonomy" id="13706"/>
    <lineage>
        <taxon>Eukaryota</taxon>
        <taxon>Fungi</taxon>
        <taxon>Fungi incertae sedis</taxon>
        <taxon>Mucoromycota</taxon>
        <taxon>Mucoromycotina</taxon>
        <taxon>Mucoromycetes</taxon>
        <taxon>Mucorales</taxon>
        <taxon>Syncephalastraceae</taxon>
        <taxon>Syncephalastrum</taxon>
    </lineage>
</organism>
<proteinExistence type="predicted"/>
<protein>
    <submittedName>
        <fullName evidence="3">Uncharacterized protein</fullName>
    </submittedName>
</protein>
<dbReference type="AlphaFoldDB" id="A0A1X2H012"/>
<dbReference type="PANTHER" id="PTHR34078">
    <property type="entry name" value="EXPRESSED PROTEIN"/>
    <property type="match status" value="1"/>
</dbReference>
<dbReference type="Proteomes" id="UP000242180">
    <property type="component" value="Unassembled WGS sequence"/>
</dbReference>
<evidence type="ECO:0000313" key="3">
    <source>
        <dbReference type="EMBL" id="ORY90042.1"/>
    </source>
</evidence>
<accession>A0A1X2H012</accession>
<keyword evidence="2" id="KW-1133">Transmembrane helix</keyword>
<dbReference type="OrthoDB" id="2289831at2759"/>
<feature type="region of interest" description="Disordered" evidence="1">
    <location>
        <begin position="1"/>
        <end position="81"/>
    </location>
</feature>
<feature type="transmembrane region" description="Helical" evidence="2">
    <location>
        <begin position="179"/>
        <end position="196"/>
    </location>
</feature>
<keyword evidence="4" id="KW-1185">Reference proteome</keyword>
<dbReference type="EMBL" id="MCGN01000013">
    <property type="protein sequence ID" value="ORY90042.1"/>
    <property type="molecule type" value="Genomic_DNA"/>
</dbReference>
<feature type="compositionally biased region" description="Polar residues" evidence="1">
    <location>
        <begin position="22"/>
        <end position="35"/>
    </location>
</feature>
<sequence length="222" mass="24930">MKVPLNDNENHEHGASPPPYTESDTNSAYNPSYLQSPNAPSSSSSAQRMPSAPPTESLYPDTGLIPSRPPLPTSFTSPPLNQPVITQYQQQQEQQQQQRLFIPPQFQAHPSAYQTIPIPPRATQVIYRRQLSNPAERHFPIACLFFLLGWFCPPLWLFGACCCSGSRNRYEAWWGKLDLVMAVLFFITTILVSVFSPQMTDWVLLQASFISSTLLGVPDKYA</sequence>
<keyword evidence="2" id="KW-0812">Transmembrane</keyword>